<dbReference type="InterPro" id="IPR003115">
    <property type="entry name" value="ParB_N"/>
</dbReference>
<dbReference type="GO" id="GO:0007059">
    <property type="term" value="P:chromosome segregation"/>
    <property type="evidence" value="ECO:0007669"/>
    <property type="project" value="TreeGrafter"/>
</dbReference>
<dbReference type="RefSeq" id="WP_152191907.1">
    <property type="nucleotide sequence ID" value="NZ_WFKI01000037.1"/>
</dbReference>
<protein>
    <recommendedName>
        <fullName evidence="2">ParB-like N-terminal domain-containing protein</fullName>
    </recommendedName>
</protein>
<reference evidence="5 6" key="1">
    <citation type="submission" date="2019-10" db="EMBL/GenBank/DDBJ databases">
        <title>Poseidonibacter ostreae sp. nov., isolated from the gut of the Ostrea denselamellosa.</title>
        <authorList>
            <person name="Choi A."/>
        </authorList>
    </citation>
    <scope>NUCLEOTIDE SEQUENCE [LARGE SCALE GENOMIC DNA]</scope>
    <source>
        <strain evidence="3 6">SJOD-M-33</strain>
        <strain evidence="4 5">SJOD-M-5</strain>
    </source>
</reference>
<comment type="caution">
    <text evidence="3">The sequence shown here is derived from an EMBL/GenBank/DDBJ whole genome shotgun (WGS) entry which is preliminary data.</text>
</comment>
<dbReference type="PANTHER" id="PTHR33375">
    <property type="entry name" value="CHROMOSOME-PARTITIONING PROTEIN PARB-RELATED"/>
    <property type="match status" value="1"/>
</dbReference>
<dbReference type="AlphaFoldDB" id="A0A6L4WPB1"/>
<dbReference type="EMBL" id="WFKJ01000056">
    <property type="protein sequence ID" value="KAB7887916.1"/>
    <property type="molecule type" value="Genomic_DNA"/>
</dbReference>
<evidence type="ECO:0000259" key="2">
    <source>
        <dbReference type="SMART" id="SM00470"/>
    </source>
</evidence>
<evidence type="ECO:0000256" key="1">
    <source>
        <dbReference type="SAM" id="MobiDB-lite"/>
    </source>
</evidence>
<dbReference type="Gene3D" id="1.10.10.2830">
    <property type="match status" value="1"/>
</dbReference>
<organism evidence="3 6">
    <name type="scientific">Poseidonibacter ostreae</name>
    <dbReference type="NCBI Taxonomy" id="2654171"/>
    <lineage>
        <taxon>Bacteria</taxon>
        <taxon>Pseudomonadati</taxon>
        <taxon>Campylobacterota</taxon>
        <taxon>Epsilonproteobacteria</taxon>
        <taxon>Campylobacterales</taxon>
        <taxon>Arcobacteraceae</taxon>
        <taxon>Poseidonibacter</taxon>
    </lineage>
</organism>
<dbReference type="Proteomes" id="UP000472839">
    <property type="component" value="Unassembled WGS sequence"/>
</dbReference>
<dbReference type="PANTHER" id="PTHR33375:SF1">
    <property type="entry name" value="CHROMOSOME-PARTITIONING PROTEIN PARB-RELATED"/>
    <property type="match status" value="1"/>
</dbReference>
<dbReference type="Gene3D" id="3.90.1530.30">
    <property type="match status" value="1"/>
</dbReference>
<dbReference type="SMART" id="SM00470">
    <property type="entry name" value="ParB"/>
    <property type="match status" value="1"/>
</dbReference>
<dbReference type="InterPro" id="IPR050336">
    <property type="entry name" value="Chromosome_partition/occlusion"/>
</dbReference>
<dbReference type="Pfam" id="PF02195">
    <property type="entry name" value="ParB_N"/>
    <property type="match status" value="1"/>
</dbReference>
<feature type="compositionally biased region" description="Basic and acidic residues" evidence="1">
    <location>
        <begin position="13"/>
        <end position="27"/>
    </location>
</feature>
<gene>
    <name evidence="4" type="ORF">GBG18_13575</name>
    <name evidence="3" type="ORF">GBG19_13530</name>
</gene>
<dbReference type="Proteomes" id="UP000461010">
    <property type="component" value="Unassembled WGS sequence"/>
</dbReference>
<proteinExistence type="predicted"/>
<evidence type="ECO:0000313" key="3">
    <source>
        <dbReference type="EMBL" id="KAB7885718.1"/>
    </source>
</evidence>
<evidence type="ECO:0000313" key="6">
    <source>
        <dbReference type="Proteomes" id="UP000472839"/>
    </source>
</evidence>
<dbReference type="SUPFAM" id="SSF110849">
    <property type="entry name" value="ParB/Sulfiredoxin"/>
    <property type="match status" value="1"/>
</dbReference>
<accession>A0A6L4WPB1</accession>
<keyword evidence="5" id="KW-1185">Reference proteome</keyword>
<feature type="domain" description="ParB-like N-terminal" evidence="2">
    <location>
        <begin position="65"/>
        <end position="157"/>
    </location>
</feature>
<evidence type="ECO:0000313" key="4">
    <source>
        <dbReference type="EMBL" id="KAB7887916.1"/>
    </source>
</evidence>
<sequence>MKPTNKMNINELLEEKESLEKKEKKNNQEKARLKKLLQEITKKNNKVIITDTFTNDSMQNDLKLQYINIKDIVMPKYDDRSGIDKARIISLAESIKNNGLIQHPVLKDLGDGTYEKKVGRRRILATKHNGNEKILAKILPLGLTDEEEDFIIWDENNQREDLNLYDKIRFHLRFICRKFELLNDAEAIKLINNCHFFKKPKATVSDENRQKVIDLEKFLVKLGSYKSVSSLMNNLQVLNFDEFILDAMKESKISYKLAYLLNKSIEPLKVIYNNNEDEVQREIDFVISSEYSVTEAEKYISGIIKNNTPKDEVEIKFNKTIKKLNRKLNKTTPEDREKVIKSIDDLLKSL</sequence>
<evidence type="ECO:0000313" key="5">
    <source>
        <dbReference type="Proteomes" id="UP000461010"/>
    </source>
</evidence>
<feature type="region of interest" description="Disordered" evidence="1">
    <location>
        <begin position="1"/>
        <end position="27"/>
    </location>
</feature>
<dbReference type="InterPro" id="IPR036086">
    <property type="entry name" value="ParB/Sulfiredoxin_sf"/>
</dbReference>
<dbReference type="EMBL" id="WFKK01000052">
    <property type="protein sequence ID" value="KAB7885718.1"/>
    <property type="molecule type" value="Genomic_DNA"/>
</dbReference>
<dbReference type="GO" id="GO:0005694">
    <property type="term" value="C:chromosome"/>
    <property type="evidence" value="ECO:0007669"/>
    <property type="project" value="TreeGrafter"/>
</dbReference>
<name>A0A6L4WPB1_9BACT</name>